<proteinExistence type="predicted"/>
<protein>
    <submittedName>
        <fullName evidence="2">Uncharacterized protein</fullName>
    </submittedName>
</protein>
<evidence type="ECO:0000313" key="3">
    <source>
        <dbReference type="Proteomes" id="UP000291422"/>
    </source>
</evidence>
<dbReference type="AlphaFoldDB" id="A0A4Q4N7D1"/>
<name>A0A4Q4N7D1_ALTAL</name>
<comment type="caution">
    <text evidence="2">The sequence shown here is derived from an EMBL/GenBank/DDBJ whole genome shotgun (WGS) entry which is preliminary data.</text>
</comment>
<keyword evidence="1" id="KW-0175">Coiled coil</keyword>
<evidence type="ECO:0000256" key="1">
    <source>
        <dbReference type="SAM" id="Coils"/>
    </source>
</evidence>
<organism evidence="2 3">
    <name type="scientific">Alternaria alternata</name>
    <name type="common">Alternaria rot fungus</name>
    <name type="synonym">Torula alternata</name>
    <dbReference type="NCBI Taxonomy" id="5599"/>
    <lineage>
        <taxon>Eukaryota</taxon>
        <taxon>Fungi</taxon>
        <taxon>Dikarya</taxon>
        <taxon>Ascomycota</taxon>
        <taxon>Pezizomycotina</taxon>
        <taxon>Dothideomycetes</taxon>
        <taxon>Pleosporomycetidae</taxon>
        <taxon>Pleosporales</taxon>
        <taxon>Pleosporineae</taxon>
        <taxon>Pleosporaceae</taxon>
        <taxon>Alternaria</taxon>
        <taxon>Alternaria sect. Alternaria</taxon>
        <taxon>Alternaria alternata complex</taxon>
    </lineage>
</organism>
<dbReference type="Proteomes" id="UP000291422">
    <property type="component" value="Unassembled WGS sequence"/>
</dbReference>
<reference evidence="3" key="1">
    <citation type="journal article" date="2019" name="bioRxiv">
        <title>Genomics, evolutionary history and diagnostics of the Alternaria alternata species group including apple and Asian pear pathotypes.</title>
        <authorList>
            <person name="Armitage A.D."/>
            <person name="Cockerton H.M."/>
            <person name="Sreenivasaprasad S."/>
            <person name="Woodhall J.W."/>
            <person name="Lane C.R."/>
            <person name="Harrison R.J."/>
            <person name="Clarkson J.P."/>
        </authorList>
    </citation>
    <scope>NUCLEOTIDE SEQUENCE [LARGE SCALE GENOMIC DNA]</scope>
    <source>
        <strain evidence="3">FERA 1177</strain>
    </source>
</reference>
<dbReference type="EMBL" id="PDXD01000030">
    <property type="protein sequence ID" value="RYN71684.1"/>
    <property type="molecule type" value="Genomic_DNA"/>
</dbReference>
<gene>
    <name evidence="2" type="ORF">AA0117_g9168</name>
</gene>
<dbReference type="VEuPathDB" id="FungiDB:CC77DRAFT_1031099"/>
<sequence length="323" mass="37301">MAVLAVLPHYDGTFSFTSSRLYENIKRVFPTYNNKDPKTWPYVTLSTIEKHCPYQGYPDLPTGVAYQREAMKRYEDMYSPEERDVAASVNGSLHRRFPFNYDKLDEPKEKIGMTGGEYRAYMATTLVAPSTPHTMREEWEDDVPDSAIDCGTPPDYHEQPESASPTLGIRALKRVSCTKKKCVEIKREADRLRGELFDKESQLVSAQADLKEYEATEGLRRRAMHDAQFELEKEKQRADDAEKKCMLRMETNLRLLRRLNELEMNAKETEELDAYCVQLEAEIEALNSGRATKKRGREQLSLSEMMGEGFNMLFKRTRSESTK</sequence>
<feature type="coiled-coil region" evidence="1">
    <location>
        <begin position="196"/>
        <end position="272"/>
    </location>
</feature>
<evidence type="ECO:0000313" key="2">
    <source>
        <dbReference type="EMBL" id="RYN71684.1"/>
    </source>
</evidence>
<accession>A0A4Q4N7D1</accession>